<dbReference type="GO" id="GO:0009380">
    <property type="term" value="C:excinuclease repair complex"/>
    <property type="evidence" value="ECO:0007669"/>
    <property type="project" value="InterPro"/>
</dbReference>
<dbReference type="Gene3D" id="1.10.150.20">
    <property type="entry name" value="5' to 3' exonuclease, C-terminal subdomain"/>
    <property type="match status" value="1"/>
</dbReference>
<organism evidence="9 10">
    <name type="scientific">Williamsoniiplasma luminosum</name>
    <dbReference type="NCBI Taxonomy" id="214888"/>
    <lineage>
        <taxon>Bacteria</taxon>
        <taxon>Bacillati</taxon>
        <taxon>Mycoplasmatota</taxon>
        <taxon>Mollicutes</taxon>
        <taxon>Entomoplasmatales</taxon>
        <taxon>Williamsoniiplasma</taxon>
    </lineage>
</organism>
<dbReference type="Proteomes" id="UP000239250">
    <property type="component" value="Chromosome"/>
</dbReference>
<name>A0A2S0NLA5_9MOLU</name>
<dbReference type="PANTHER" id="PTHR30562:SF1">
    <property type="entry name" value="UVRABC SYSTEM PROTEIN C"/>
    <property type="match status" value="1"/>
</dbReference>
<dbReference type="Pfam" id="PF22920">
    <property type="entry name" value="UvrC_RNaseH"/>
    <property type="match status" value="1"/>
</dbReference>
<proteinExistence type="inferred from homology"/>
<keyword evidence="4 6" id="KW-0267">Excision nuclease</keyword>
<dbReference type="SUPFAM" id="SSF82771">
    <property type="entry name" value="GIY-YIG endonuclease"/>
    <property type="match status" value="1"/>
</dbReference>
<dbReference type="InterPro" id="IPR050066">
    <property type="entry name" value="UvrABC_protein_C"/>
</dbReference>
<comment type="function">
    <text evidence="6">The UvrABC repair system catalyzes the recognition and processing of DNA lesions. UvrC both incises the 5' and 3' sides of the lesion. The N-terminal half is responsible for the 3' incision and the C-terminal half is responsible for the 5' incision.</text>
</comment>
<dbReference type="GO" id="GO:0009432">
    <property type="term" value="P:SOS response"/>
    <property type="evidence" value="ECO:0007669"/>
    <property type="project" value="UniProtKB-UniRule"/>
</dbReference>
<dbReference type="Pfam" id="PF01541">
    <property type="entry name" value="GIY-YIG"/>
    <property type="match status" value="1"/>
</dbReference>
<evidence type="ECO:0000313" key="9">
    <source>
        <dbReference type="EMBL" id="AVP49797.1"/>
    </source>
</evidence>
<evidence type="ECO:0000256" key="5">
    <source>
        <dbReference type="ARBA" id="ARBA00023204"/>
    </source>
</evidence>
<dbReference type="Gene3D" id="3.30.420.340">
    <property type="entry name" value="UvrC, RNAse H endonuclease domain"/>
    <property type="match status" value="1"/>
</dbReference>
<dbReference type="SUPFAM" id="SSF47781">
    <property type="entry name" value="RuvA domain 2-like"/>
    <property type="match status" value="1"/>
</dbReference>
<gene>
    <name evidence="6" type="primary">uvrC</name>
    <name evidence="9" type="ORF">C5T88_01730</name>
</gene>
<dbReference type="InterPro" id="IPR047296">
    <property type="entry name" value="GIY-YIG_UvrC_Cho"/>
</dbReference>
<evidence type="ECO:0000256" key="4">
    <source>
        <dbReference type="ARBA" id="ARBA00022881"/>
    </source>
</evidence>
<feature type="domain" description="UvrC family homology region profile" evidence="8">
    <location>
        <begin position="245"/>
        <end position="463"/>
    </location>
</feature>
<dbReference type="InterPro" id="IPR036876">
    <property type="entry name" value="UVR_dom_sf"/>
</dbReference>
<dbReference type="InterPro" id="IPR004791">
    <property type="entry name" value="UvrC"/>
</dbReference>
<dbReference type="GO" id="GO:0006289">
    <property type="term" value="P:nucleotide-excision repair"/>
    <property type="evidence" value="ECO:0007669"/>
    <property type="project" value="UniProtKB-UniRule"/>
</dbReference>
<dbReference type="GO" id="GO:0005737">
    <property type="term" value="C:cytoplasm"/>
    <property type="evidence" value="ECO:0007669"/>
    <property type="project" value="UniProtKB-SubCell"/>
</dbReference>
<evidence type="ECO:0000259" key="7">
    <source>
        <dbReference type="PROSITE" id="PS50164"/>
    </source>
</evidence>
<evidence type="ECO:0000256" key="1">
    <source>
        <dbReference type="ARBA" id="ARBA00022490"/>
    </source>
</evidence>
<accession>A0A2S0NLA5</accession>
<dbReference type="PANTHER" id="PTHR30562">
    <property type="entry name" value="UVRC/OXIDOREDUCTASE"/>
    <property type="match status" value="1"/>
</dbReference>
<dbReference type="InterPro" id="IPR001162">
    <property type="entry name" value="UvrC_RNase_H_dom"/>
</dbReference>
<dbReference type="RefSeq" id="WP_369689469.1">
    <property type="nucleotide sequence ID" value="NZ_CP027019.1"/>
</dbReference>
<sequence>MDLQTKIQNLPEKSGCYIYLNKNGEVIYVGKAKNLKKRVTSYFNRVHNIKTTRLVRDIVDLNYFVVNNEKEALLLEENLIKKHHPKYNILLNDDKAYPYIVVTNENDPQYKYVRKFDKKYLKSYGPLPQGTSARKILGLLEQTYPLRRCKGNLGQPCFYYSIGQCSGACFKKVDHKYYQDQIQKISRFFAGNIASLEKDLVLKMHLAADNLQFEHAQRIKDLIKSFSFVVESNNVELNDHKNRDVLAFEFNHDQIAITMLFYRGGKLLNKDQIIADYNEQDLDEILDFYLAQIYKKNMIPDELIVSKELNLNDLPIEIKTIATHPINKIEKNLMSIAIQNTQEFMRVTNLNQRTSINREAQILDELSVLLDVREYLHHIEMFDISNIGDEFVTGGVVVYKNGKPDRNSFRKYNIEIPEHDDLHRLQYLLSRRYQKMLDEKSTLPNLIIIDGGLTHVQFAKQVLNALKLAKIPVIGLVKDDHHKTNELIDVQENIIKLERKSQIYNFLSGVQIRVDAYAKAGFRKKQNNQLLTNSLLKVEGLGEKKIQSLFKIFPTIDQMKNCSFDQLNQVIKNKNTTKNLMHFLNSNV</sequence>
<feature type="domain" description="GIY-YIG" evidence="7">
    <location>
        <begin position="12"/>
        <end position="89"/>
    </location>
</feature>
<dbReference type="CDD" id="cd10434">
    <property type="entry name" value="GIY-YIG_UvrC_Cho"/>
    <property type="match status" value="1"/>
</dbReference>
<dbReference type="InterPro" id="IPR001943">
    <property type="entry name" value="UVR_dom"/>
</dbReference>
<evidence type="ECO:0000256" key="6">
    <source>
        <dbReference type="HAMAP-Rule" id="MF_00203"/>
    </source>
</evidence>
<dbReference type="PROSITE" id="PS50164">
    <property type="entry name" value="GIY_YIG"/>
    <property type="match status" value="1"/>
</dbReference>
<dbReference type="Gene3D" id="3.40.1440.10">
    <property type="entry name" value="GIY-YIG endonuclease"/>
    <property type="match status" value="1"/>
</dbReference>
<keyword evidence="6" id="KW-0742">SOS response</keyword>
<dbReference type="InterPro" id="IPR000305">
    <property type="entry name" value="GIY-YIG_endonuc"/>
</dbReference>
<dbReference type="NCBIfam" id="TIGR00194">
    <property type="entry name" value="uvrC"/>
    <property type="match status" value="1"/>
</dbReference>
<dbReference type="FunFam" id="3.40.1440.10:FF:000001">
    <property type="entry name" value="UvrABC system protein C"/>
    <property type="match status" value="1"/>
</dbReference>
<dbReference type="InterPro" id="IPR038476">
    <property type="entry name" value="UvrC_RNase_H_dom_sf"/>
</dbReference>
<evidence type="ECO:0000256" key="2">
    <source>
        <dbReference type="ARBA" id="ARBA00022763"/>
    </source>
</evidence>
<evidence type="ECO:0000259" key="8">
    <source>
        <dbReference type="PROSITE" id="PS50165"/>
    </source>
</evidence>
<dbReference type="Pfam" id="PF08459">
    <property type="entry name" value="UvrC_RNaseH_dom"/>
    <property type="match status" value="1"/>
</dbReference>
<comment type="subunit">
    <text evidence="6">Interacts with UvrB in an incision complex.</text>
</comment>
<dbReference type="GO" id="GO:0009381">
    <property type="term" value="F:excinuclease ABC activity"/>
    <property type="evidence" value="ECO:0007669"/>
    <property type="project" value="UniProtKB-UniRule"/>
</dbReference>
<dbReference type="GO" id="GO:0003677">
    <property type="term" value="F:DNA binding"/>
    <property type="evidence" value="ECO:0007669"/>
    <property type="project" value="UniProtKB-UniRule"/>
</dbReference>
<dbReference type="PROSITE" id="PS50165">
    <property type="entry name" value="UVRC"/>
    <property type="match status" value="1"/>
</dbReference>
<keyword evidence="3 6" id="KW-0228">DNA excision</keyword>
<comment type="subcellular location">
    <subcellularLocation>
        <location evidence="6">Cytoplasm</location>
    </subcellularLocation>
</comment>
<evidence type="ECO:0000256" key="3">
    <source>
        <dbReference type="ARBA" id="ARBA00022769"/>
    </source>
</evidence>
<dbReference type="Pfam" id="PF02151">
    <property type="entry name" value="UVR"/>
    <property type="match status" value="1"/>
</dbReference>
<dbReference type="InterPro" id="IPR010994">
    <property type="entry name" value="RuvA_2-like"/>
</dbReference>
<dbReference type="SUPFAM" id="SSF46600">
    <property type="entry name" value="C-terminal UvrC-binding domain of UvrB"/>
    <property type="match status" value="1"/>
</dbReference>
<dbReference type="AlphaFoldDB" id="A0A2S0NLA5"/>
<dbReference type="SMART" id="SM00465">
    <property type="entry name" value="GIYc"/>
    <property type="match status" value="1"/>
</dbReference>
<evidence type="ECO:0000313" key="10">
    <source>
        <dbReference type="Proteomes" id="UP000239250"/>
    </source>
</evidence>
<protein>
    <recommendedName>
        <fullName evidence="6">UvrABC system protein C</fullName>
        <shortName evidence="6">Protein UvrC</shortName>
    </recommendedName>
    <alternativeName>
        <fullName evidence="6">Excinuclease ABC subunit C</fullName>
    </alternativeName>
</protein>
<keyword evidence="1 6" id="KW-0963">Cytoplasm</keyword>
<keyword evidence="2 6" id="KW-0227">DNA damage</keyword>
<dbReference type="HAMAP" id="MF_00203">
    <property type="entry name" value="UvrC"/>
    <property type="match status" value="1"/>
</dbReference>
<comment type="similarity">
    <text evidence="6">Belongs to the UvrC family.</text>
</comment>
<keyword evidence="5 6" id="KW-0234">DNA repair</keyword>
<dbReference type="EMBL" id="CP027019">
    <property type="protein sequence ID" value="AVP49797.1"/>
    <property type="molecule type" value="Genomic_DNA"/>
</dbReference>
<dbReference type="InterPro" id="IPR035901">
    <property type="entry name" value="GIY-YIG_endonuc_sf"/>
</dbReference>
<reference evidence="10" key="1">
    <citation type="submission" date="2018-02" db="EMBL/GenBank/DDBJ databases">
        <title>Firefly genomes illuminate parallel origins of bioluminescence in beetles.</title>
        <authorList>
            <person name="Fallon T.R."/>
            <person name="Lower S.E.S."/>
            <person name="Behringer M."/>
            <person name="Weng J.-K."/>
        </authorList>
    </citation>
    <scope>NUCLEOTIDE SEQUENCE [LARGE SCALE GENOMIC DNA]</scope>
</reference>